<gene>
    <name evidence="2" type="ORF">FHX33_002335</name>
</gene>
<feature type="transmembrane region" description="Helical" evidence="1">
    <location>
        <begin position="81"/>
        <end position="100"/>
    </location>
</feature>
<dbReference type="EMBL" id="JACHVP010000002">
    <property type="protein sequence ID" value="MBB2967572.1"/>
    <property type="molecule type" value="Genomic_DNA"/>
</dbReference>
<organism evidence="2 3">
    <name type="scientific">Leifsonia aquatica</name>
    <name type="common">Corynebacterium aquaticum</name>
    <dbReference type="NCBI Taxonomy" id="144185"/>
    <lineage>
        <taxon>Bacteria</taxon>
        <taxon>Bacillati</taxon>
        <taxon>Actinomycetota</taxon>
        <taxon>Actinomycetes</taxon>
        <taxon>Micrococcales</taxon>
        <taxon>Microbacteriaceae</taxon>
        <taxon>Leifsonia</taxon>
    </lineage>
</organism>
<feature type="transmembrane region" description="Helical" evidence="1">
    <location>
        <begin position="45"/>
        <end position="69"/>
    </location>
</feature>
<sequence length="233" mass="25307">MRIGFGALRAVMALVTLAAIIAQLASSIAQTTEKGGSVAGLVTNFLSFFTIDSNVATVVVLAIGAVLLFTRSDDDPGWFTALRAAVVTYMVTTGVVYNLLLRNLPLPQGQTVAWSNEVLHVIAPLYMLLDWLFAPGRAPLRRRVVWWIAAFPIVWAVYTLLRAPIAADPNTGKQPWYPYPFLNPATSANGYLSVAFYIVLIAVVILCAGYGVVWVSRRWRGARPLPVEGESAA</sequence>
<keyword evidence="1" id="KW-0812">Transmembrane</keyword>
<dbReference type="RefSeq" id="WP_021765233.1">
    <property type="nucleotide sequence ID" value="NZ_JACHVP010000002.1"/>
</dbReference>
<evidence type="ECO:0000313" key="2">
    <source>
        <dbReference type="EMBL" id="MBB2967572.1"/>
    </source>
</evidence>
<keyword evidence="3" id="KW-1185">Reference proteome</keyword>
<feature type="transmembrane region" description="Helical" evidence="1">
    <location>
        <begin position="144"/>
        <end position="161"/>
    </location>
</feature>
<dbReference type="InterPro" id="IPR049713">
    <property type="entry name" value="Pr6Pr-like"/>
</dbReference>
<reference evidence="2 3" key="1">
    <citation type="submission" date="2020-08" db="EMBL/GenBank/DDBJ databases">
        <title>Sequencing the genomes of 1000 actinobacteria strains.</title>
        <authorList>
            <person name="Klenk H.-P."/>
        </authorList>
    </citation>
    <scope>NUCLEOTIDE SEQUENCE [LARGE SCALE GENOMIC DNA]</scope>
    <source>
        <strain evidence="2 3">DSM 20146</strain>
    </source>
</reference>
<proteinExistence type="predicted"/>
<evidence type="ECO:0000256" key="1">
    <source>
        <dbReference type="SAM" id="Phobius"/>
    </source>
</evidence>
<keyword evidence="1" id="KW-0472">Membrane</keyword>
<dbReference type="Proteomes" id="UP000538196">
    <property type="component" value="Unassembled WGS sequence"/>
</dbReference>
<name>A0A7W4UWV5_LEIAQ</name>
<dbReference type="NCBIfam" id="NF038065">
    <property type="entry name" value="Pr6Pr"/>
    <property type="match status" value="1"/>
</dbReference>
<dbReference type="AlphaFoldDB" id="A0A7W4UWV5"/>
<evidence type="ECO:0008006" key="4">
    <source>
        <dbReference type="Google" id="ProtNLM"/>
    </source>
</evidence>
<comment type="caution">
    <text evidence="2">The sequence shown here is derived from an EMBL/GenBank/DDBJ whole genome shotgun (WGS) entry which is preliminary data.</text>
</comment>
<keyword evidence="1" id="KW-1133">Transmembrane helix</keyword>
<feature type="transmembrane region" description="Helical" evidence="1">
    <location>
        <begin position="194"/>
        <end position="215"/>
    </location>
</feature>
<evidence type="ECO:0000313" key="3">
    <source>
        <dbReference type="Proteomes" id="UP000538196"/>
    </source>
</evidence>
<accession>A0A7W4UWV5</accession>
<protein>
    <recommendedName>
        <fullName evidence="4">Pr6Pr family membrane protein</fullName>
    </recommendedName>
</protein>